<sequence length="248" mass="27458">MVGFISQNMESVLYRRNRLASLTQGRVVGQPWPSVRVDLPSRRAPRNITRKTTPVACSTFRTWAPFGWSRAAKHCGRSRSRTMTEAHNYTAATFVQVTLMVLVMVVVVVFGPGRFHSEGRISSQRTLDGLRLMLGRVSNAQRRANFGPLTPATTGATIFIDPSHELLNVGKCGKRRKRGSRPMRSARKRLIARGYLISAIEKQLGQLAKLGKRIESHSERRAAAGAIHTAALSPTCVSLSLDLGIRNR</sequence>
<dbReference type="EMBL" id="JAUIRO010000002">
    <property type="protein sequence ID" value="KAK0728348.1"/>
    <property type="molecule type" value="Genomic_DNA"/>
</dbReference>
<comment type="caution">
    <text evidence="2">The sequence shown here is derived from an EMBL/GenBank/DDBJ whole genome shotgun (WGS) entry which is preliminary data.</text>
</comment>
<keyword evidence="1" id="KW-0812">Transmembrane</keyword>
<evidence type="ECO:0000256" key="1">
    <source>
        <dbReference type="SAM" id="Phobius"/>
    </source>
</evidence>
<dbReference type="GeneID" id="85316811"/>
<evidence type="ECO:0000313" key="2">
    <source>
        <dbReference type="EMBL" id="KAK0728348.1"/>
    </source>
</evidence>
<gene>
    <name evidence="2" type="ORF">B0T26DRAFT_167442</name>
</gene>
<feature type="transmembrane region" description="Helical" evidence="1">
    <location>
        <begin position="89"/>
        <end position="110"/>
    </location>
</feature>
<reference evidence="2" key="1">
    <citation type="submission" date="2023-06" db="EMBL/GenBank/DDBJ databases">
        <title>Genome-scale phylogeny and comparative genomics of the fungal order Sordariales.</title>
        <authorList>
            <consortium name="Lawrence Berkeley National Laboratory"/>
            <person name="Hensen N."/>
            <person name="Bonometti L."/>
            <person name="Westerberg I."/>
            <person name="Brannstrom I.O."/>
            <person name="Guillou S."/>
            <person name="Cros-Aarteil S."/>
            <person name="Calhoun S."/>
            <person name="Haridas S."/>
            <person name="Kuo A."/>
            <person name="Mondo S."/>
            <person name="Pangilinan J."/>
            <person name="Riley R."/>
            <person name="LaButti K."/>
            <person name="Andreopoulos B."/>
            <person name="Lipzen A."/>
            <person name="Chen C."/>
            <person name="Yanf M."/>
            <person name="Daum C."/>
            <person name="Ng V."/>
            <person name="Clum A."/>
            <person name="Steindorff A."/>
            <person name="Ohm R."/>
            <person name="Martin F."/>
            <person name="Silar P."/>
            <person name="Natvig D."/>
            <person name="Lalanne C."/>
            <person name="Gautier V."/>
            <person name="Ament-velasquez S.L."/>
            <person name="Kruys A."/>
            <person name="Hutchinson M.I."/>
            <person name="Powell A.J."/>
            <person name="Barry K."/>
            <person name="Miller A.N."/>
            <person name="Grigoriev I.V."/>
            <person name="Debuchy R."/>
            <person name="Gladieux P."/>
            <person name="Thoren M.H."/>
            <person name="Johannesson H."/>
        </authorList>
    </citation>
    <scope>NUCLEOTIDE SEQUENCE</scope>
    <source>
        <strain evidence="2">SMH2392-1A</strain>
    </source>
</reference>
<name>A0AA40B6S5_9PEZI</name>
<protein>
    <submittedName>
        <fullName evidence="2">Uncharacterized protein</fullName>
    </submittedName>
</protein>
<evidence type="ECO:0000313" key="3">
    <source>
        <dbReference type="Proteomes" id="UP001172101"/>
    </source>
</evidence>
<keyword evidence="1" id="KW-1133">Transmembrane helix</keyword>
<accession>A0AA40B6S5</accession>
<dbReference type="Proteomes" id="UP001172101">
    <property type="component" value="Unassembled WGS sequence"/>
</dbReference>
<dbReference type="AlphaFoldDB" id="A0AA40B6S5"/>
<proteinExistence type="predicted"/>
<organism evidence="2 3">
    <name type="scientific">Lasiosphaeria miniovina</name>
    <dbReference type="NCBI Taxonomy" id="1954250"/>
    <lineage>
        <taxon>Eukaryota</taxon>
        <taxon>Fungi</taxon>
        <taxon>Dikarya</taxon>
        <taxon>Ascomycota</taxon>
        <taxon>Pezizomycotina</taxon>
        <taxon>Sordariomycetes</taxon>
        <taxon>Sordariomycetidae</taxon>
        <taxon>Sordariales</taxon>
        <taxon>Lasiosphaeriaceae</taxon>
        <taxon>Lasiosphaeria</taxon>
    </lineage>
</organism>
<keyword evidence="3" id="KW-1185">Reference proteome</keyword>
<dbReference type="RefSeq" id="XP_060301203.1">
    <property type="nucleotide sequence ID" value="XM_060433540.1"/>
</dbReference>
<keyword evidence="1" id="KW-0472">Membrane</keyword>